<dbReference type="WBParaSite" id="nRc.2.0.1.t18223-RA">
    <property type="protein sequence ID" value="nRc.2.0.1.t18223-RA"/>
    <property type="gene ID" value="nRc.2.0.1.g18223"/>
</dbReference>
<evidence type="ECO:0000313" key="1">
    <source>
        <dbReference type="Proteomes" id="UP000887565"/>
    </source>
</evidence>
<name>A0A915IVW7_ROMCU</name>
<dbReference type="AlphaFoldDB" id="A0A915IVW7"/>
<organism evidence="1 2">
    <name type="scientific">Romanomermis culicivorax</name>
    <name type="common">Nematode worm</name>
    <dbReference type="NCBI Taxonomy" id="13658"/>
    <lineage>
        <taxon>Eukaryota</taxon>
        <taxon>Metazoa</taxon>
        <taxon>Ecdysozoa</taxon>
        <taxon>Nematoda</taxon>
        <taxon>Enoplea</taxon>
        <taxon>Dorylaimia</taxon>
        <taxon>Mermithida</taxon>
        <taxon>Mermithoidea</taxon>
        <taxon>Mermithidae</taxon>
        <taxon>Romanomermis</taxon>
    </lineage>
</organism>
<sequence>MVAVLDGNNFVNDDPNLKTATSILAVCDQFTKFCRDNDIVQSEYFLNNGLTHLNASDDDGLTALQLTSAYNHLELRENSEFGMNRLNSDFGVKRLNSDFGVKRSKLQLLCKAPKFRIRCESPEFRFCCKAPKYRFWCETLQFWLWCKALQIATLM</sequence>
<proteinExistence type="predicted"/>
<protein>
    <submittedName>
        <fullName evidence="2">Uncharacterized protein</fullName>
    </submittedName>
</protein>
<accession>A0A915IVW7</accession>
<reference evidence="2" key="1">
    <citation type="submission" date="2022-11" db="UniProtKB">
        <authorList>
            <consortium name="WormBaseParasite"/>
        </authorList>
    </citation>
    <scope>IDENTIFICATION</scope>
</reference>
<dbReference type="Proteomes" id="UP000887565">
    <property type="component" value="Unplaced"/>
</dbReference>
<keyword evidence="1" id="KW-1185">Reference proteome</keyword>
<evidence type="ECO:0000313" key="2">
    <source>
        <dbReference type="WBParaSite" id="nRc.2.0.1.t18223-RA"/>
    </source>
</evidence>